<dbReference type="RefSeq" id="WP_053961775.1">
    <property type="nucleotide sequence ID" value="NZ_CAJPTR010000003.1"/>
</dbReference>
<proteinExistence type="inferred from homology"/>
<dbReference type="KEGG" id="cbq:AL705_03155"/>
<evidence type="ECO:0000256" key="2">
    <source>
        <dbReference type="ARBA" id="ARBA00005128"/>
    </source>
</evidence>
<dbReference type="Pfam" id="PF00348">
    <property type="entry name" value="polyprenyl_synt"/>
    <property type="match status" value="1"/>
</dbReference>
<comment type="similarity">
    <text evidence="3 7">Belongs to the FPP/GGPP synthase family.</text>
</comment>
<dbReference type="GeneID" id="84894595"/>
<comment type="pathway">
    <text evidence="2">Isoprenoid biosynthesis.</text>
</comment>
<dbReference type="EMBL" id="LR584267">
    <property type="protein sequence ID" value="VHO00273.1"/>
    <property type="molecule type" value="Genomic_DNA"/>
</dbReference>
<evidence type="ECO:0000256" key="6">
    <source>
        <dbReference type="ARBA" id="ARBA00022842"/>
    </source>
</evidence>
<reference evidence="8" key="2">
    <citation type="journal article" date="2016" name="Int. J. Syst. Evol. Microbiol.">
        <title>Lawsonella clevelandensis gen. nov., sp. nov., a new member of the suborder Corynebacterineae isolated from human abscesses.</title>
        <authorList>
            <person name="Bell M.E."/>
            <person name="Bernard K.A."/>
            <person name="Harrington S.M."/>
            <person name="Patel N.B."/>
            <person name="Tucker T.A."/>
            <person name="Metcalfe M.G."/>
            <person name="McQuiston J.R."/>
        </authorList>
    </citation>
    <scope>NUCLEOTIDE SEQUENCE</scope>
    <source>
        <strain evidence="8">X1698</strain>
    </source>
</reference>
<dbReference type="AlphaFoldDB" id="A0A0M4M822"/>
<accession>A0A0M4M822</accession>
<sequence>MAEDTQVSGIDLGDAALAARTTRGMQQVEDLMYSSLDNGHAMPTLTASYLAQAGGKRFRPLMVLLAAQVAIAENSPASVTEEFTANVIRSGAVIEMIHLASLYHDDVMDEAPQRRGTDSANNRWGNSVAILAGDYLFAAASAIMSDMGTQAVRWISETFAELVNGQMEETVHAGSMESAEAYLRVIHGKTASLIATAGHFGAHYAGASEEQVAALQKAAHATGMAFQIVDDVIDIASESTQSGKTPGTDLREGVFTLPVLYALDEEGPVGDRLREILTGPVTDENLVEEALTLLRGSAGMRQARETVYAYRGEAKDALSIFQDSPAKEAFFRLVDFTVARVG</sequence>
<dbReference type="OrthoDB" id="4497239at2"/>
<keyword evidence="11" id="KW-1185">Reference proteome</keyword>
<dbReference type="Proteomes" id="UP000068137">
    <property type="component" value="Chromosome"/>
</dbReference>
<evidence type="ECO:0000313" key="11">
    <source>
        <dbReference type="Proteomes" id="UP000324288"/>
    </source>
</evidence>
<evidence type="ECO:0000313" key="8">
    <source>
        <dbReference type="EMBL" id="ALE18826.1"/>
    </source>
</evidence>
<dbReference type="EMBL" id="CP012390">
    <property type="protein sequence ID" value="ALE18826.1"/>
    <property type="molecule type" value="Genomic_DNA"/>
</dbReference>
<evidence type="ECO:0000256" key="3">
    <source>
        <dbReference type="ARBA" id="ARBA00006706"/>
    </source>
</evidence>
<evidence type="ECO:0000313" key="9">
    <source>
        <dbReference type="EMBL" id="VHO00273.1"/>
    </source>
</evidence>
<organism evidence="8 10">
    <name type="scientific">Lawsonella clevelandensis</name>
    <dbReference type="NCBI Taxonomy" id="1528099"/>
    <lineage>
        <taxon>Bacteria</taxon>
        <taxon>Bacillati</taxon>
        <taxon>Actinomycetota</taxon>
        <taxon>Actinomycetes</taxon>
        <taxon>Mycobacteriales</taxon>
        <taxon>Lawsonellaceae</taxon>
        <taxon>Lawsonella</taxon>
    </lineage>
</organism>
<evidence type="ECO:0000256" key="4">
    <source>
        <dbReference type="ARBA" id="ARBA00022679"/>
    </source>
</evidence>
<dbReference type="SFLD" id="SFLDG01017">
    <property type="entry name" value="Polyprenyl_Transferase_Like"/>
    <property type="match status" value="1"/>
</dbReference>
<dbReference type="PATRIC" id="fig|1528099.3.peg.607"/>
<evidence type="ECO:0000313" key="10">
    <source>
        <dbReference type="Proteomes" id="UP000068137"/>
    </source>
</evidence>
<reference evidence="8 10" key="1">
    <citation type="journal article" date="2015" name="Genome Announc.">
        <title>Complete Genome Sequences for Two Strains of a Novel Fastidious, Partially Acid-Fast, Gram-Positive Corynebacterineae Bacterium, Derived from Human Clinical Samples.</title>
        <authorList>
            <person name="Nicholson A.C."/>
            <person name="Bell M."/>
            <person name="Humrighouse B.W."/>
            <person name="McQuiston J.R."/>
        </authorList>
    </citation>
    <scope>NUCLEOTIDE SEQUENCE [LARGE SCALE GENOMIC DNA]</scope>
    <source>
        <strain evidence="8 10">X1698</strain>
    </source>
</reference>
<evidence type="ECO:0000256" key="1">
    <source>
        <dbReference type="ARBA" id="ARBA00001946"/>
    </source>
</evidence>
<dbReference type="STRING" id="1528099.AL705_03155"/>
<dbReference type="SUPFAM" id="SSF48576">
    <property type="entry name" value="Terpenoid synthases"/>
    <property type="match status" value="1"/>
</dbReference>
<dbReference type="Proteomes" id="UP000324288">
    <property type="component" value="Chromosome"/>
</dbReference>
<dbReference type="GO" id="GO:0046872">
    <property type="term" value="F:metal ion binding"/>
    <property type="evidence" value="ECO:0007669"/>
    <property type="project" value="UniProtKB-KW"/>
</dbReference>
<dbReference type="CDD" id="cd00685">
    <property type="entry name" value="Trans_IPPS_HT"/>
    <property type="match status" value="1"/>
</dbReference>
<evidence type="ECO:0000256" key="5">
    <source>
        <dbReference type="ARBA" id="ARBA00022723"/>
    </source>
</evidence>
<gene>
    <name evidence="9" type="primary">hepT</name>
    <name evidence="8" type="ORF">AL705_03155</name>
    <name evidence="9" type="ORF">LC603019_00618</name>
</gene>
<keyword evidence="6" id="KW-0460">Magnesium</keyword>
<keyword evidence="4 7" id="KW-0808">Transferase</keyword>
<name>A0A0M4M822_9ACTN</name>
<dbReference type="PANTHER" id="PTHR12001">
    <property type="entry name" value="GERANYLGERANYL PYROPHOSPHATE SYNTHASE"/>
    <property type="match status" value="1"/>
</dbReference>
<dbReference type="InterPro" id="IPR000092">
    <property type="entry name" value="Polyprenyl_synt"/>
</dbReference>
<dbReference type="InterPro" id="IPR008949">
    <property type="entry name" value="Isoprenoid_synthase_dom_sf"/>
</dbReference>
<dbReference type="SFLD" id="SFLDS00005">
    <property type="entry name" value="Isoprenoid_Synthase_Type_I"/>
    <property type="match status" value="1"/>
</dbReference>
<dbReference type="GO" id="GO:0004659">
    <property type="term" value="F:prenyltransferase activity"/>
    <property type="evidence" value="ECO:0007669"/>
    <property type="project" value="InterPro"/>
</dbReference>
<protein>
    <submittedName>
        <fullName evidence="8">Geranylgeranyl pyrophosphate synthase</fullName>
    </submittedName>
    <submittedName>
        <fullName evidence="9">Heptaprenyl diphosphate synthase component 2</fullName>
    </submittedName>
</protein>
<dbReference type="Gene3D" id="1.10.600.10">
    <property type="entry name" value="Farnesyl Diphosphate Synthase"/>
    <property type="match status" value="1"/>
</dbReference>
<keyword evidence="5" id="KW-0479">Metal-binding</keyword>
<evidence type="ECO:0000256" key="7">
    <source>
        <dbReference type="RuleBase" id="RU004466"/>
    </source>
</evidence>
<dbReference type="PANTHER" id="PTHR12001:SF69">
    <property type="entry name" value="ALL TRANS-POLYPRENYL-DIPHOSPHATE SYNTHASE PDSS1"/>
    <property type="match status" value="1"/>
</dbReference>
<comment type="cofactor">
    <cofactor evidence="1">
        <name>Mg(2+)</name>
        <dbReference type="ChEBI" id="CHEBI:18420"/>
    </cofactor>
</comment>
<reference evidence="9 11" key="3">
    <citation type="submission" date="2019-04" db="EMBL/GenBank/DDBJ databases">
        <authorList>
            <person name="Seth-Smith MB H."/>
            <person name="Seth-Smith H."/>
        </authorList>
    </citation>
    <scope>NUCLEOTIDE SEQUENCE [LARGE SCALE GENOMIC DNA]</scope>
    <source>
        <strain evidence="9">USB-603019</strain>
    </source>
</reference>
<dbReference type="GO" id="GO:0008299">
    <property type="term" value="P:isoprenoid biosynthetic process"/>
    <property type="evidence" value="ECO:0007669"/>
    <property type="project" value="InterPro"/>
</dbReference>